<organism evidence="1">
    <name type="scientific">Cacopsylla melanoneura</name>
    <dbReference type="NCBI Taxonomy" id="428564"/>
    <lineage>
        <taxon>Eukaryota</taxon>
        <taxon>Metazoa</taxon>
        <taxon>Ecdysozoa</taxon>
        <taxon>Arthropoda</taxon>
        <taxon>Hexapoda</taxon>
        <taxon>Insecta</taxon>
        <taxon>Pterygota</taxon>
        <taxon>Neoptera</taxon>
        <taxon>Paraneoptera</taxon>
        <taxon>Hemiptera</taxon>
        <taxon>Sternorrhyncha</taxon>
        <taxon>Psylloidea</taxon>
        <taxon>Psyllidae</taxon>
        <taxon>Psyllinae</taxon>
        <taxon>Cacopsylla</taxon>
    </lineage>
</organism>
<evidence type="ECO:0000313" key="1">
    <source>
        <dbReference type="EMBL" id="CAG6745604.1"/>
    </source>
</evidence>
<accession>A0A8D9EAQ9</accession>
<dbReference type="EMBL" id="HBUF01502332">
    <property type="protein sequence ID" value="CAG6745604.1"/>
    <property type="molecule type" value="Transcribed_RNA"/>
</dbReference>
<protein>
    <submittedName>
        <fullName evidence="1">Uncharacterized protein</fullName>
    </submittedName>
</protein>
<name>A0A8D9EAQ9_9HEMI</name>
<reference evidence="1" key="1">
    <citation type="submission" date="2021-05" db="EMBL/GenBank/DDBJ databases">
        <authorList>
            <person name="Alioto T."/>
            <person name="Alioto T."/>
            <person name="Gomez Garrido J."/>
        </authorList>
    </citation>
    <scope>NUCLEOTIDE SEQUENCE</scope>
</reference>
<proteinExistence type="predicted"/>
<sequence length="102" mass="11609">MFPSIPLGMCAYAREPPRVGCVIILYFPSLTTQHHEIIFVIMKPDPQLDVTKYKQNKKSNEILHLPNGKNIRSKGTYLGTYRGPYLLLIETYCSVPALVAER</sequence>
<dbReference type="AlphaFoldDB" id="A0A8D9EAQ9"/>